<evidence type="ECO:0000313" key="1">
    <source>
        <dbReference type="EMBL" id="ROP45675.1"/>
    </source>
</evidence>
<comment type="caution">
    <text evidence="1">The sequence shown here is derived from an EMBL/GenBank/DDBJ whole genome shotgun (WGS) entry which is preliminary data.</text>
</comment>
<sequence>MGDGTQEVDGRGAVTRRRHAVEVGRLAAELGHRPAATAPPSTVAARRRLMRTVTAEVPAPREDVDAPGGDRAARREALLHVLEMSRRRRDSGRR</sequence>
<dbReference type="RefSeq" id="WP_123378402.1">
    <property type="nucleotide sequence ID" value="NZ_RJKN01000001.1"/>
</dbReference>
<protein>
    <submittedName>
        <fullName evidence="1">Uncharacterized protein</fullName>
    </submittedName>
</protein>
<gene>
    <name evidence="1" type="ORF">EDC03_0280</name>
</gene>
<dbReference type="InParanoid" id="A0A3N1HT28"/>
<name>A0A3N1HT28_9ACTN</name>
<organism evidence="1 2">
    <name type="scientific">Pseudokineococcus lusitanus</name>
    <dbReference type="NCBI Taxonomy" id="763993"/>
    <lineage>
        <taxon>Bacteria</taxon>
        <taxon>Bacillati</taxon>
        <taxon>Actinomycetota</taxon>
        <taxon>Actinomycetes</taxon>
        <taxon>Kineosporiales</taxon>
        <taxon>Kineosporiaceae</taxon>
        <taxon>Pseudokineococcus</taxon>
    </lineage>
</organism>
<reference evidence="1 2" key="1">
    <citation type="journal article" date="2015" name="Stand. Genomic Sci.">
        <title>Genomic Encyclopedia of Bacterial and Archaeal Type Strains, Phase III: the genomes of soil and plant-associated and newly described type strains.</title>
        <authorList>
            <person name="Whitman W.B."/>
            <person name="Woyke T."/>
            <person name="Klenk H.P."/>
            <person name="Zhou Y."/>
            <person name="Lilburn T.G."/>
            <person name="Beck B.J."/>
            <person name="De Vos P."/>
            <person name="Vandamme P."/>
            <person name="Eisen J.A."/>
            <person name="Garrity G."/>
            <person name="Hugenholtz P."/>
            <person name="Kyrpides N.C."/>
        </authorList>
    </citation>
    <scope>NUCLEOTIDE SEQUENCE [LARGE SCALE GENOMIC DNA]</scope>
    <source>
        <strain evidence="1 2">CECT 7306</strain>
    </source>
</reference>
<dbReference type="AlphaFoldDB" id="A0A3N1HT28"/>
<evidence type="ECO:0000313" key="2">
    <source>
        <dbReference type="Proteomes" id="UP000276232"/>
    </source>
</evidence>
<accession>A0A3N1HT28</accession>
<dbReference type="Proteomes" id="UP000276232">
    <property type="component" value="Unassembled WGS sequence"/>
</dbReference>
<dbReference type="EMBL" id="RJKN01000001">
    <property type="protein sequence ID" value="ROP45675.1"/>
    <property type="molecule type" value="Genomic_DNA"/>
</dbReference>
<proteinExistence type="predicted"/>
<keyword evidence="2" id="KW-1185">Reference proteome</keyword>